<dbReference type="GO" id="GO:0004888">
    <property type="term" value="F:transmembrane signaling receptor activity"/>
    <property type="evidence" value="ECO:0007669"/>
    <property type="project" value="InterPro"/>
</dbReference>
<dbReference type="InterPro" id="IPR004090">
    <property type="entry name" value="Chemotax_Me-accpt_rcpt"/>
</dbReference>
<dbReference type="Gene3D" id="3.30.450.20">
    <property type="entry name" value="PAS domain"/>
    <property type="match status" value="2"/>
</dbReference>
<accession>A0AAE3MWN7</accession>
<name>A0AAE3MWN7_9HYPH</name>
<feature type="domain" description="HAMP" evidence="8">
    <location>
        <begin position="433"/>
        <end position="476"/>
    </location>
</feature>
<keyword evidence="6" id="KW-0472">Membrane</keyword>
<dbReference type="FunFam" id="1.10.287.950:FF:000001">
    <property type="entry name" value="Methyl-accepting chemotaxis sensory transducer"/>
    <property type="match status" value="1"/>
</dbReference>
<reference evidence="9" key="1">
    <citation type="submission" date="2022-07" db="EMBL/GenBank/DDBJ databases">
        <title>Ectorhizobium quercum gen.nov., sp. nov.</title>
        <authorList>
            <person name="Ma T."/>
            <person name="Li Y."/>
        </authorList>
    </citation>
    <scope>NUCLEOTIDE SEQUENCE</scope>
    <source>
        <strain evidence="9">BDR2-2</strain>
    </source>
</reference>
<dbReference type="Gene3D" id="1.10.287.950">
    <property type="entry name" value="Methyl-accepting chemotaxis protein"/>
    <property type="match status" value="1"/>
</dbReference>
<proteinExistence type="inferred from homology"/>
<dbReference type="SMART" id="SM00283">
    <property type="entry name" value="MA"/>
    <property type="match status" value="1"/>
</dbReference>
<keyword evidence="4" id="KW-0807">Transducer</keyword>
<dbReference type="PANTHER" id="PTHR43531">
    <property type="entry name" value="PROTEIN ICFG"/>
    <property type="match status" value="1"/>
</dbReference>
<feature type="region of interest" description="Disordered" evidence="5">
    <location>
        <begin position="398"/>
        <end position="420"/>
    </location>
</feature>
<dbReference type="GO" id="GO:0007165">
    <property type="term" value="P:signal transduction"/>
    <property type="evidence" value="ECO:0007669"/>
    <property type="project" value="UniProtKB-KW"/>
</dbReference>
<evidence type="ECO:0000256" key="1">
    <source>
        <dbReference type="ARBA" id="ARBA00004370"/>
    </source>
</evidence>
<keyword evidence="6" id="KW-0812">Transmembrane</keyword>
<feature type="compositionally biased region" description="Low complexity" evidence="5">
    <location>
        <begin position="741"/>
        <end position="756"/>
    </location>
</feature>
<comment type="similarity">
    <text evidence="3">Belongs to the methyl-accepting chemotaxis (MCP) protein family.</text>
</comment>
<dbReference type="CDD" id="cd11386">
    <property type="entry name" value="MCP_signal"/>
    <property type="match status" value="1"/>
</dbReference>
<keyword evidence="10" id="KW-1185">Reference proteome</keyword>
<keyword evidence="6" id="KW-1133">Transmembrane helix</keyword>
<sequence length="777" mass="82215">MSKILLKSLAGKLILATGVAIAGVMLVSNSFLIFQTRDRVQQLTLERAEAEASSIANELRASTGLMISAARSMADIIGKTHAANLLDRAGVVTILKASTDQNPSAFGSWFMEEPQAFDGRTDIRDDKTLGTNANGVFTPYWAKDRNGQISLTTFAEDYAAAWYKVSRDTQKGAITPPYTTQDTDVPTLMTSISYPVLSGGRLIGVSGVDMSLASLSDHLSQLKPFGTGRVMLVSGDGKWLVAPTQDRLMQDYDGEGADLVRQSIASMKPVSFHATEEAGSTGGYQRVVLPFTVPDMPTTWAVLVDVPNTAIGAAVNEQTTLMVIGAIVVLGAVILALYLAVRSLIRRPIDSLVSDVARLGSGDYDQPVTGQNRSDEIGSVAKALEGFRHALAQSHLHEQEAAAHRRDAENQRNLSEADRVRSEELQRHIVSIVGEGLTALSHGRLSHRITEAFPGEYAKLRDDFNAAISSLEETIITVNSTIQGIGNGTGEISGSVSNLSQRTEQQAASLEETAAALNEITEQVNSSAQNAKSAATTVALACTDAEKSGEIVQRAITSMQGIERSSSQIGQIISVIDEIAFQTNLLALNAGVEAARAGDAGKGFAVVAQEVRQLAQRSADAAKEIRSLINASSTQVAEGVDLVGEAGAALEGISAQVMQISGLIREISQSASEQAVGLKEVNAAMNQMDQVTQHNAAMVEETTAASMALKDEAERLRALSTRFQVSGGSAAAPGALRETAAALRAAASPRAPARPEAPVRKPAPRAAAQAAENWEEF</sequence>
<evidence type="ECO:0000256" key="3">
    <source>
        <dbReference type="ARBA" id="ARBA00029447"/>
    </source>
</evidence>
<dbReference type="GO" id="GO:0016020">
    <property type="term" value="C:membrane"/>
    <property type="evidence" value="ECO:0007669"/>
    <property type="project" value="UniProtKB-SubCell"/>
</dbReference>
<dbReference type="SUPFAM" id="SSF58104">
    <property type="entry name" value="Methyl-accepting chemotaxis protein (MCP) signaling domain"/>
    <property type="match status" value="1"/>
</dbReference>
<dbReference type="CDD" id="cd18774">
    <property type="entry name" value="PDC2_HK_sensor"/>
    <property type="match status" value="1"/>
</dbReference>
<evidence type="ECO:0000259" key="7">
    <source>
        <dbReference type="PROSITE" id="PS50111"/>
    </source>
</evidence>
<dbReference type="PRINTS" id="PR00260">
    <property type="entry name" value="CHEMTRNSDUCR"/>
</dbReference>
<dbReference type="CDD" id="cd06225">
    <property type="entry name" value="HAMP"/>
    <property type="match status" value="1"/>
</dbReference>
<gene>
    <name evidence="9" type="ORF">NOF55_01605</name>
</gene>
<dbReference type="PROSITE" id="PS50111">
    <property type="entry name" value="CHEMOTAXIS_TRANSDUC_2"/>
    <property type="match status" value="1"/>
</dbReference>
<keyword evidence="2" id="KW-0145">Chemotaxis</keyword>
<evidence type="ECO:0000259" key="8">
    <source>
        <dbReference type="PROSITE" id="PS50885"/>
    </source>
</evidence>
<dbReference type="AlphaFoldDB" id="A0AAE3MWN7"/>
<dbReference type="Pfam" id="PF00672">
    <property type="entry name" value="HAMP"/>
    <property type="match status" value="1"/>
</dbReference>
<evidence type="ECO:0000256" key="4">
    <source>
        <dbReference type="PROSITE-ProRule" id="PRU00284"/>
    </source>
</evidence>
<evidence type="ECO:0000256" key="2">
    <source>
        <dbReference type="ARBA" id="ARBA00022500"/>
    </source>
</evidence>
<dbReference type="PANTHER" id="PTHR43531:SF11">
    <property type="entry name" value="METHYL-ACCEPTING CHEMOTAXIS PROTEIN 3"/>
    <property type="match status" value="1"/>
</dbReference>
<organism evidence="9 10">
    <name type="scientific">Ectorhizobium quercum</name>
    <dbReference type="NCBI Taxonomy" id="2965071"/>
    <lineage>
        <taxon>Bacteria</taxon>
        <taxon>Pseudomonadati</taxon>
        <taxon>Pseudomonadota</taxon>
        <taxon>Alphaproteobacteria</taxon>
        <taxon>Hyphomicrobiales</taxon>
        <taxon>Rhizobiaceae</taxon>
        <taxon>Ectorhizobium</taxon>
    </lineage>
</organism>
<evidence type="ECO:0000256" key="6">
    <source>
        <dbReference type="SAM" id="Phobius"/>
    </source>
</evidence>
<dbReference type="Pfam" id="PF22673">
    <property type="entry name" value="MCP-like_PDC_1"/>
    <property type="match status" value="1"/>
</dbReference>
<dbReference type="SMART" id="SM00304">
    <property type="entry name" value="HAMP"/>
    <property type="match status" value="2"/>
</dbReference>
<dbReference type="RefSeq" id="WP_306409565.1">
    <property type="nucleotide sequence ID" value="NZ_JANFPI010000001.1"/>
</dbReference>
<evidence type="ECO:0000313" key="10">
    <source>
        <dbReference type="Proteomes" id="UP001208771"/>
    </source>
</evidence>
<dbReference type="GO" id="GO:0006935">
    <property type="term" value="P:chemotaxis"/>
    <property type="evidence" value="ECO:0007669"/>
    <property type="project" value="UniProtKB-KW"/>
</dbReference>
<comment type="caution">
    <text evidence="9">The sequence shown here is derived from an EMBL/GenBank/DDBJ whole genome shotgun (WGS) entry which is preliminary data.</text>
</comment>
<dbReference type="InterPro" id="IPR051310">
    <property type="entry name" value="MCP_chemotaxis"/>
</dbReference>
<dbReference type="PROSITE" id="PS50885">
    <property type="entry name" value="HAMP"/>
    <property type="match status" value="2"/>
</dbReference>
<evidence type="ECO:0000256" key="5">
    <source>
        <dbReference type="SAM" id="MobiDB-lite"/>
    </source>
</evidence>
<feature type="region of interest" description="Disordered" evidence="5">
    <location>
        <begin position="741"/>
        <end position="777"/>
    </location>
</feature>
<dbReference type="SUPFAM" id="SSF158472">
    <property type="entry name" value="HAMP domain-like"/>
    <property type="match status" value="1"/>
</dbReference>
<dbReference type="Gene3D" id="6.10.340.10">
    <property type="match status" value="1"/>
</dbReference>
<dbReference type="CDD" id="cd12913">
    <property type="entry name" value="PDC1_MCP_like"/>
    <property type="match status" value="1"/>
</dbReference>
<feature type="domain" description="HAMP" evidence="8">
    <location>
        <begin position="343"/>
        <end position="396"/>
    </location>
</feature>
<feature type="domain" description="Methyl-accepting transducer" evidence="7">
    <location>
        <begin position="481"/>
        <end position="710"/>
    </location>
</feature>
<protein>
    <submittedName>
        <fullName evidence="9">Methyl-accepting chemotaxis protein</fullName>
    </submittedName>
</protein>
<feature type="transmembrane region" description="Helical" evidence="6">
    <location>
        <begin position="321"/>
        <end position="341"/>
    </location>
</feature>
<feature type="transmembrane region" description="Helical" evidence="6">
    <location>
        <begin position="12"/>
        <end position="34"/>
    </location>
</feature>
<evidence type="ECO:0000313" key="9">
    <source>
        <dbReference type="EMBL" id="MCX8995796.1"/>
    </source>
</evidence>
<dbReference type="InterPro" id="IPR003660">
    <property type="entry name" value="HAMP_dom"/>
</dbReference>
<dbReference type="InterPro" id="IPR004089">
    <property type="entry name" value="MCPsignal_dom"/>
</dbReference>
<comment type="subcellular location">
    <subcellularLocation>
        <location evidence="1">Membrane</location>
    </subcellularLocation>
</comment>
<dbReference type="EMBL" id="JANFPI010000001">
    <property type="protein sequence ID" value="MCX8995796.1"/>
    <property type="molecule type" value="Genomic_DNA"/>
</dbReference>
<dbReference type="Proteomes" id="UP001208771">
    <property type="component" value="Unassembled WGS sequence"/>
</dbReference>
<dbReference type="Pfam" id="PF00015">
    <property type="entry name" value="MCPsignal"/>
    <property type="match status" value="1"/>
</dbReference>